<reference evidence="1" key="2">
    <citation type="submission" date="2025-08" db="UniProtKB">
        <authorList>
            <consortium name="Ensembl"/>
        </authorList>
    </citation>
    <scope>IDENTIFICATION</scope>
</reference>
<dbReference type="InParanoid" id="A0A672V8H7"/>
<dbReference type="AlphaFoldDB" id="A0A672V8H7"/>
<protein>
    <submittedName>
        <fullName evidence="1">Uncharacterized protein</fullName>
    </submittedName>
</protein>
<reference evidence="1 2" key="1">
    <citation type="submission" date="2019-11" db="EMBL/GenBank/DDBJ databases">
        <title>Strigops habroptila (kakapo) genome, bStrHab1, primary haplotype, v2.</title>
        <authorList>
            <person name="Jarvis E.D."/>
            <person name="Howard J."/>
            <person name="Rhie A."/>
            <person name="Phillippy A."/>
            <person name="Korlach J."/>
            <person name="Digby A."/>
            <person name="Iorns D."/>
            <person name="Eason D."/>
            <person name="Robertson B."/>
            <person name="Raemaekers T."/>
            <person name="Howe K."/>
            <person name="Lewin H."/>
            <person name="Damas J."/>
            <person name="Hastie A."/>
            <person name="Tracey A."/>
            <person name="Chow W."/>
            <person name="Fedrigo O."/>
        </authorList>
    </citation>
    <scope>NUCLEOTIDE SEQUENCE [LARGE SCALE GENOMIC DNA]</scope>
</reference>
<name>A0A672V8H7_STRHB</name>
<evidence type="ECO:0000313" key="1">
    <source>
        <dbReference type="Ensembl" id="ENSSHBP00005024088.1"/>
    </source>
</evidence>
<sequence>QCTEYIQRPETAPSSAGVKIEQETKTGLINKVKEQWNFLPPETLMSNDSLTTRQVLLLKTTASEYGAIPPMVVPCSGSGGANLFKTLTCGSFQDTYLNTAIDRSRV</sequence>
<organism evidence="1 2">
    <name type="scientific">Strigops habroptila</name>
    <name type="common">Kakapo</name>
    <dbReference type="NCBI Taxonomy" id="2489341"/>
    <lineage>
        <taxon>Eukaryota</taxon>
        <taxon>Metazoa</taxon>
        <taxon>Chordata</taxon>
        <taxon>Craniata</taxon>
        <taxon>Vertebrata</taxon>
        <taxon>Euteleostomi</taxon>
        <taxon>Archelosauria</taxon>
        <taxon>Archosauria</taxon>
        <taxon>Dinosauria</taxon>
        <taxon>Saurischia</taxon>
        <taxon>Theropoda</taxon>
        <taxon>Coelurosauria</taxon>
        <taxon>Aves</taxon>
        <taxon>Neognathae</taxon>
        <taxon>Neoaves</taxon>
        <taxon>Telluraves</taxon>
        <taxon>Australaves</taxon>
        <taxon>Psittaciformes</taxon>
        <taxon>Psittacidae</taxon>
        <taxon>Strigops</taxon>
    </lineage>
</organism>
<reference evidence="1" key="3">
    <citation type="submission" date="2025-09" db="UniProtKB">
        <authorList>
            <consortium name="Ensembl"/>
        </authorList>
    </citation>
    <scope>IDENTIFICATION</scope>
</reference>
<evidence type="ECO:0000313" key="2">
    <source>
        <dbReference type="Proteomes" id="UP000472266"/>
    </source>
</evidence>
<keyword evidence="2" id="KW-1185">Reference proteome</keyword>
<dbReference type="Ensembl" id="ENSSHBT00005028653.1">
    <property type="protein sequence ID" value="ENSSHBP00005024088.1"/>
    <property type="gene ID" value="ENSSHBG00005020082.1"/>
</dbReference>
<dbReference type="Proteomes" id="UP000472266">
    <property type="component" value="Chromosome 10"/>
</dbReference>
<accession>A0A672V8H7</accession>
<proteinExistence type="predicted"/>